<proteinExistence type="predicted"/>
<dbReference type="Proteomes" id="UP000722989">
    <property type="component" value="Unassembled WGS sequence"/>
</dbReference>
<organism evidence="2 3">
    <name type="scientific">Planosporangium thailandense</name>
    <dbReference type="NCBI Taxonomy" id="765197"/>
    <lineage>
        <taxon>Bacteria</taxon>
        <taxon>Bacillati</taxon>
        <taxon>Actinomycetota</taxon>
        <taxon>Actinomycetes</taxon>
        <taxon>Micromonosporales</taxon>
        <taxon>Micromonosporaceae</taxon>
        <taxon>Planosporangium</taxon>
    </lineage>
</organism>
<evidence type="ECO:0000313" key="2">
    <source>
        <dbReference type="EMBL" id="NJC69895.1"/>
    </source>
</evidence>
<accession>A0ABX0XWZ6</accession>
<dbReference type="InterPro" id="IPR014347">
    <property type="entry name" value="Tautomerase/MIF_sf"/>
</dbReference>
<dbReference type="InterPro" id="IPR028116">
    <property type="entry name" value="Cis-CaaD-like"/>
</dbReference>
<dbReference type="Gene3D" id="3.30.429.10">
    <property type="entry name" value="Macrophage Migration Inhibitory Factor"/>
    <property type="match status" value="1"/>
</dbReference>
<keyword evidence="3" id="KW-1185">Reference proteome</keyword>
<name>A0ABX0XWZ6_9ACTN</name>
<dbReference type="Pfam" id="PF14832">
    <property type="entry name" value="Tautomerase_3"/>
    <property type="match status" value="1"/>
</dbReference>
<comment type="caution">
    <text evidence="2">The sequence shown here is derived from an EMBL/GenBank/DDBJ whole genome shotgun (WGS) entry which is preliminary data.</text>
</comment>
<sequence>MPLWNVYHPAGAYTARQKQEFAADVTAFYAGRGLPKFYVVTIFQEIPESSFLVGGEPSSTTVRIMIDHIARHAPDPATRTQICEALSRLLAPHTVDRGLYYEFHIDDTPRDLWMINGMWPPASGSEAEQLWARENRPVPY</sequence>
<dbReference type="EMBL" id="JAATVY010000004">
    <property type="protein sequence ID" value="NJC69895.1"/>
    <property type="molecule type" value="Genomic_DNA"/>
</dbReference>
<dbReference type="RefSeq" id="WP_167924761.1">
    <property type="nucleotide sequence ID" value="NZ_JAATVY010000004.1"/>
</dbReference>
<evidence type="ECO:0000313" key="3">
    <source>
        <dbReference type="Proteomes" id="UP000722989"/>
    </source>
</evidence>
<dbReference type="SUPFAM" id="SSF55331">
    <property type="entry name" value="Tautomerase/MIF"/>
    <property type="match status" value="1"/>
</dbReference>
<feature type="domain" description="Tautomerase cis-CaaD-like" evidence="1">
    <location>
        <begin position="1"/>
        <end position="136"/>
    </location>
</feature>
<evidence type="ECO:0000259" key="1">
    <source>
        <dbReference type="Pfam" id="PF14832"/>
    </source>
</evidence>
<reference evidence="2 3" key="1">
    <citation type="submission" date="2020-03" db="EMBL/GenBank/DDBJ databases">
        <title>WGS of the type strain of Planosporangium spp.</title>
        <authorList>
            <person name="Thawai C."/>
        </authorList>
    </citation>
    <scope>NUCLEOTIDE SEQUENCE [LARGE SCALE GENOMIC DNA]</scope>
    <source>
        <strain evidence="2 3">TBRC 5610</strain>
    </source>
</reference>
<protein>
    <submittedName>
        <fullName evidence="2">4-oxalocrotonate tautomerase</fullName>
    </submittedName>
</protein>
<gene>
    <name evidence="2" type="ORF">HC031_09220</name>
</gene>